<sequence>MFGCCTCSDEHSSRLCTASDAAEDGVPDMVVETAGKEKSYASTAPPPVAGQDDKELAKQRLQRLIRDFAHDVVSNGLSVQVATNESEGGPEEGTLRLDRKLRQVEFWQGEGVAATIVLPFSEVESISKVDTEEGRDAQPRTTLSLFSKGDEVRVTFESTMARDRAFTCFRIFHMSASHVQARDNSR</sequence>
<reference evidence="1 2" key="1">
    <citation type="submission" date="2024-02" db="EMBL/GenBank/DDBJ databases">
        <authorList>
            <person name="Chen Y."/>
            <person name="Shah S."/>
            <person name="Dougan E. K."/>
            <person name="Thang M."/>
            <person name="Chan C."/>
        </authorList>
    </citation>
    <scope>NUCLEOTIDE SEQUENCE [LARGE SCALE GENOMIC DNA]</scope>
</reference>
<proteinExistence type="predicted"/>
<keyword evidence="2" id="KW-1185">Reference proteome</keyword>
<comment type="caution">
    <text evidence="1">The sequence shown here is derived from an EMBL/GenBank/DDBJ whole genome shotgun (WGS) entry which is preliminary data.</text>
</comment>
<dbReference type="Proteomes" id="UP001642484">
    <property type="component" value="Unassembled WGS sequence"/>
</dbReference>
<dbReference type="EMBL" id="CAXAMN010009446">
    <property type="protein sequence ID" value="CAK9028765.1"/>
    <property type="molecule type" value="Genomic_DNA"/>
</dbReference>
<organism evidence="1 2">
    <name type="scientific">Durusdinium trenchii</name>
    <dbReference type="NCBI Taxonomy" id="1381693"/>
    <lineage>
        <taxon>Eukaryota</taxon>
        <taxon>Sar</taxon>
        <taxon>Alveolata</taxon>
        <taxon>Dinophyceae</taxon>
        <taxon>Suessiales</taxon>
        <taxon>Symbiodiniaceae</taxon>
        <taxon>Durusdinium</taxon>
    </lineage>
</organism>
<evidence type="ECO:0000313" key="2">
    <source>
        <dbReference type="Proteomes" id="UP001642484"/>
    </source>
</evidence>
<gene>
    <name evidence="1" type="ORF">CCMP2556_LOCUS17227</name>
</gene>
<evidence type="ECO:0000313" key="1">
    <source>
        <dbReference type="EMBL" id="CAK9028765.1"/>
    </source>
</evidence>
<protein>
    <submittedName>
        <fullName evidence="1">Uncharacterized protein</fullName>
    </submittedName>
</protein>
<accession>A0ABP0KPI3</accession>
<name>A0ABP0KPI3_9DINO</name>